<name>A0A7V7UFR2_9FIRM</name>
<organism evidence="2 3">
    <name type="scientific">Candidatus Galacturonatibacter soehngenii</name>
    <dbReference type="NCBI Taxonomy" id="2307010"/>
    <lineage>
        <taxon>Bacteria</taxon>
        <taxon>Bacillati</taxon>
        <taxon>Bacillota</taxon>
        <taxon>Clostridia</taxon>
        <taxon>Lachnospirales</taxon>
        <taxon>Lachnospiraceae</taxon>
        <taxon>Candidatus Galacturonatibacter</taxon>
    </lineage>
</organism>
<feature type="transmembrane region" description="Helical" evidence="1">
    <location>
        <begin position="7"/>
        <end position="25"/>
    </location>
</feature>
<keyword evidence="1" id="KW-0812">Transmembrane</keyword>
<comment type="caution">
    <text evidence="2">The sequence shown here is derived from an EMBL/GenBank/DDBJ whole genome shotgun (WGS) entry which is preliminary data.</text>
</comment>
<reference evidence="2 3" key="2">
    <citation type="submission" date="2020-02" db="EMBL/GenBank/DDBJ databases">
        <title>Candidatus Galacturonibacter soehngenii shows hetero-acetogenic catabolism of galacturonic acid but lacks a canonical carbon monoxide dehydrogenase/acetyl-CoA synthase complex.</title>
        <authorList>
            <person name="Diender M."/>
            <person name="Stouten G.R."/>
            <person name="Petersen J.F."/>
            <person name="Nielsen P.H."/>
            <person name="Dueholm M.S."/>
            <person name="Pronk J.T."/>
            <person name="Van Loosdrecht M.C.M."/>
        </authorList>
    </citation>
    <scope>NUCLEOTIDE SEQUENCE [LARGE SCALE GENOMIC DNA]</scope>
    <source>
        <strain evidence="2">GalUA</strain>
    </source>
</reference>
<dbReference type="AlphaFoldDB" id="A0A7V7UFR2"/>
<gene>
    <name evidence="2" type="ORF">F7O84_09075</name>
</gene>
<protein>
    <submittedName>
        <fullName evidence="2">Uncharacterized protein</fullName>
    </submittedName>
</protein>
<dbReference type="RefSeq" id="WP_151144276.1">
    <property type="nucleotide sequence ID" value="NZ_WAGX01000005.1"/>
</dbReference>
<proteinExistence type="predicted"/>
<keyword evidence="1" id="KW-1133">Transmembrane helix</keyword>
<keyword evidence="3" id="KW-1185">Reference proteome</keyword>
<reference evidence="2 3" key="1">
    <citation type="submission" date="2019-09" db="EMBL/GenBank/DDBJ databases">
        <authorList>
            <person name="Valk L.C."/>
        </authorList>
    </citation>
    <scope>NUCLEOTIDE SEQUENCE [LARGE SCALE GENOMIC DNA]</scope>
    <source>
        <strain evidence="2">GalUA</strain>
    </source>
</reference>
<evidence type="ECO:0000313" key="2">
    <source>
        <dbReference type="EMBL" id="KAB1437741.1"/>
    </source>
</evidence>
<evidence type="ECO:0000256" key="1">
    <source>
        <dbReference type="SAM" id="Phobius"/>
    </source>
</evidence>
<sequence length="69" mass="7616">MSVINIILQIVCLLISMKLFWNTAVFVDEHNLSPDLVLGGMGGLIMSWIVLGLLTAIIILTCITFVKKK</sequence>
<dbReference type="OrthoDB" id="1758063at2"/>
<dbReference type="Proteomes" id="UP000461768">
    <property type="component" value="Unassembled WGS sequence"/>
</dbReference>
<evidence type="ECO:0000313" key="3">
    <source>
        <dbReference type="Proteomes" id="UP000461768"/>
    </source>
</evidence>
<accession>A0A7V7UFR2</accession>
<dbReference type="EMBL" id="WAGX01000005">
    <property type="protein sequence ID" value="KAB1437741.1"/>
    <property type="molecule type" value="Genomic_DNA"/>
</dbReference>
<feature type="transmembrane region" description="Helical" evidence="1">
    <location>
        <begin position="45"/>
        <end position="66"/>
    </location>
</feature>
<keyword evidence="1" id="KW-0472">Membrane</keyword>